<evidence type="ECO:0000313" key="11">
    <source>
        <dbReference type="EMBL" id="ACD83349.1"/>
    </source>
</evidence>
<evidence type="ECO:0000256" key="6">
    <source>
        <dbReference type="ARBA" id="ARBA00022723"/>
    </source>
</evidence>
<dbReference type="GO" id="GO:0070497">
    <property type="term" value="F:6-carboxytetrahydropterin synthase activity"/>
    <property type="evidence" value="ECO:0007669"/>
    <property type="project" value="UniProtKB-EC"/>
</dbReference>
<comment type="pathway">
    <text evidence="2">Purine metabolism; 7-cyano-7-deazaguanine biosynthesis.</text>
</comment>
<sequence length="161" mass="18663">MMGFLIFLFYRKALKVMPYYCIVYFFVCPKLTLGNNQEKDSMHVILSKDFDFEAAQALPSFPEGHKCRRTHGHSFKLTVSVRGEVDPQKGVLYDHGKISEAVCPLIEQLDHYYLNDIEGLSNPTIENMAGWFWNKLKDKLPGLYEITIQETARTRCIYRGD</sequence>
<evidence type="ECO:0000256" key="8">
    <source>
        <dbReference type="ARBA" id="ARBA00023239"/>
    </source>
</evidence>
<reference evidence="11 12" key="1">
    <citation type="journal article" date="2008" name="Biol. Direct">
        <title>Complete genome sequence of the extremely acidophilic methanotroph isolate V4, Methylacidiphilum infernorum, a representative of the bacterial phylum Verrucomicrobia.</title>
        <authorList>
            <person name="Hou S."/>
            <person name="Makarova K.S."/>
            <person name="Saw J.H."/>
            <person name="Senin P."/>
            <person name="Ly B.V."/>
            <person name="Zhou Z."/>
            <person name="Ren Y."/>
            <person name="Wang J."/>
            <person name="Galperin M.Y."/>
            <person name="Omelchenko M.V."/>
            <person name="Wolf Y.I."/>
            <person name="Yutin N."/>
            <person name="Koonin E.V."/>
            <person name="Stott M.B."/>
            <person name="Mountain B.W."/>
            <person name="Crowe M.A."/>
            <person name="Smirnova A.V."/>
            <person name="Dunfield P.F."/>
            <person name="Feng L."/>
            <person name="Wang L."/>
            <person name="Alam M."/>
        </authorList>
    </citation>
    <scope>NUCLEOTIDE SEQUENCE [LARGE SCALE GENOMIC DNA]</scope>
    <source>
        <strain evidence="12">Isolate V4</strain>
    </source>
</reference>
<evidence type="ECO:0000256" key="10">
    <source>
        <dbReference type="ARBA" id="ARBA00048807"/>
    </source>
</evidence>
<name>B3DVJ6_METI4</name>
<dbReference type="SUPFAM" id="SSF55620">
    <property type="entry name" value="Tetrahydrobiopterin biosynthesis enzymes-like"/>
    <property type="match status" value="1"/>
</dbReference>
<keyword evidence="8" id="KW-0456">Lyase</keyword>
<evidence type="ECO:0000313" key="12">
    <source>
        <dbReference type="Proteomes" id="UP000009149"/>
    </source>
</evidence>
<dbReference type="InterPro" id="IPR038418">
    <property type="entry name" value="6-PTP_synth/QueD_sf"/>
</dbReference>
<gene>
    <name evidence="11" type="ordered locus">Minf_1295</name>
</gene>
<dbReference type="Pfam" id="PF01242">
    <property type="entry name" value="PTPS"/>
    <property type="match status" value="1"/>
</dbReference>
<dbReference type="GO" id="GO:0046872">
    <property type="term" value="F:metal ion binding"/>
    <property type="evidence" value="ECO:0007669"/>
    <property type="project" value="UniProtKB-KW"/>
</dbReference>
<comment type="catalytic activity">
    <reaction evidence="10">
        <text>7,8-dihydroneopterin 3'-triphosphate + H2O = 6-carboxy-5,6,7,8-tetrahydropterin + triphosphate + acetaldehyde + 2 H(+)</text>
        <dbReference type="Rhea" id="RHEA:27966"/>
        <dbReference type="ChEBI" id="CHEBI:15343"/>
        <dbReference type="ChEBI" id="CHEBI:15377"/>
        <dbReference type="ChEBI" id="CHEBI:15378"/>
        <dbReference type="ChEBI" id="CHEBI:18036"/>
        <dbReference type="ChEBI" id="CHEBI:58462"/>
        <dbReference type="ChEBI" id="CHEBI:61032"/>
        <dbReference type="EC" id="4.1.2.50"/>
    </reaction>
</comment>
<evidence type="ECO:0000256" key="4">
    <source>
        <dbReference type="ARBA" id="ARBA00012982"/>
    </source>
</evidence>
<proteinExistence type="inferred from homology"/>
<evidence type="ECO:0000256" key="5">
    <source>
        <dbReference type="ARBA" id="ARBA00018141"/>
    </source>
</evidence>
<dbReference type="STRING" id="481448.Minf_1295"/>
<keyword evidence="6" id="KW-0479">Metal-binding</keyword>
<keyword evidence="7" id="KW-0862">Zinc</keyword>
<dbReference type="Proteomes" id="UP000009149">
    <property type="component" value="Chromosome"/>
</dbReference>
<evidence type="ECO:0000256" key="7">
    <source>
        <dbReference type="ARBA" id="ARBA00022833"/>
    </source>
</evidence>
<evidence type="ECO:0000256" key="9">
    <source>
        <dbReference type="ARBA" id="ARBA00031449"/>
    </source>
</evidence>
<evidence type="ECO:0000256" key="3">
    <source>
        <dbReference type="ARBA" id="ARBA00008900"/>
    </source>
</evidence>
<dbReference type="KEGG" id="min:Minf_1295"/>
<comment type="similarity">
    <text evidence="3">Belongs to the PTPS family. QueD subfamily.</text>
</comment>
<dbReference type="Gene3D" id="3.30.479.10">
    <property type="entry name" value="6-pyruvoyl tetrahydropterin synthase/QueD"/>
    <property type="match status" value="1"/>
</dbReference>
<organism evidence="11 12">
    <name type="scientific">Methylacidiphilum infernorum (isolate V4)</name>
    <name type="common">Methylokorus infernorum (strain V4)</name>
    <dbReference type="NCBI Taxonomy" id="481448"/>
    <lineage>
        <taxon>Bacteria</taxon>
        <taxon>Pseudomonadati</taxon>
        <taxon>Verrucomicrobiota</taxon>
        <taxon>Methylacidiphilae</taxon>
        <taxon>Methylacidiphilales</taxon>
        <taxon>Methylacidiphilaceae</taxon>
        <taxon>Methylacidiphilum (ex Ratnadevi et al. 2023)</taxon>
    </lineage>
</organism>
<dbReference type="EC" id="4.1.2.50" evidence="4"/>
<evidence type="ECO:0000256" key="1">
    <source>
        <dbReference type="ARBA" id="ARBA00001947"/>
    </source>
</evidence>
<dbReference type="InterPro" id="IPR007115">
    <property type="entry name" value="6-PTP_synth/QueD"/>
</dbReference>
<dbReference type="PANTHER" id="PTHR12589">
    <property type="entry name" value="PYRUVOYL TETRAHYDROBIOPTERIN SYNTHASE"/>
    <property type="match status" value="1"/>
</dbReference>
<evidence type="ECO:0000256" key="2">
    <source>
        <dbReference type="ARBA" id="ARBA00005061"/>
    </source>
</evidence>
<dbReference type="EMBL" id="CP000975">
    <property type="protein sequence ID" value="ACD83349.1"/>
    <property type="molecule type" value="Genomic_DNA"/>
</dbReference>
<dbReference type="eggNOG" id="COG0720">
    <property type="taxonomic scope" value="Bacteria"/>
</dbReference>
<protein>
    <recommendedName>
        <fullName evidence="5">6-carboxy-5,6,7,8-tetrahydropterin synthase</fullName>
        <ecNumber evidence="4">4.1.2.50</ecNumber>
    </recommendedName>
    <alternativeName>
        <fullName evidence="9">Queuosine biosynthesis protein QueD</fullName>
    </alternativeName>
</protein>
<dbReference type="HOGENOM" id="CLU_111016_6_1_0"/>
<dbReference type="UniPathway" id="UPA00391"/>
<dbReference type="PANTHER" id="PTHR12589:SF7">
    <property type="entry name" value="6-PYRUVOYL TETRAHYDROBIOPTERIN SYNTHASE"/>
    <property type="match status" value="1"/>
</dbReference>
<dbReference type="AlphaFoldDB" id="B3DVJ6"/>
<comment type="cofactor">
    <cofactor evidence="1">
        <name>Zn(2+)</name>
        <dbReference type="ChEBI" id="CHEBI:29105"/>
    </cofactor>
</comment>
<accession>B3DVJ6</accession>